<dbReference type="EMBL" id="SMAF01000011">
    <property type="protein sequence ID" value="TCS97777.1"/>
    <property type="molecule type" value="Genomic_DNA"/>
</dbReference>
<organism evidence="2 3">
    <name type="scientific">Pseudofulvimonas gallinarii</name>
    <dbReference type="NCBI Taxonomy" id="634155"/>
    <lineage>
        <taxon>Bacteria</taxon>
        <taxon>Pseudomonadati</taxon>
        <taxon>Pseudomonadota</taxon>
        <taxon>Gammaproteobacteria</taxon>
        <taxon>Lysobacterales</taxon>
        <taxon>Rhodanobacteraceae</taxon>
        <taxon>Pseudofulvimonas</taxon>
    </lineage>
</organism>
<dbReference type="Gene3D" id="2.70.98.20">
    <property type="entry name" value="Copper amine oxidase, catalytic domain"/>
    <property type="match status" value="1"/>
</dbReference>
<feature type="signal peptide" evidence="1">
    <location>
        <begin position="1"/>
        <end position="21"/>
    </location>
</feature>
<evidence type="ECO:0000313" key="2">
    <source>
        <dbReference type="EMBL" id="TCS97777.1"/>
    </source>
</evidence>
<accession>A0A4V6NZC1</accession>
<protein>
    <recommendedName>
        <fullName evidence="4">Lysyl oxidase</fullName>
    </recommendedName>
</protein>
<name>A0A4V6NZC1_9GAMM</name>
<proteinExistence type="predicted"/>
<evidence type="ECO:0008006" key="4">
    <source>
        <dbReference type="Google" id="ProtNLM"/>
    </source>
</evidence>
<dbReference type="RefSeq" id="WP_123521471.1">
    <property type="nucleotide sequence ID" value="NZ_JBHLWF010000026.1"/>
</dbReference>
<feature type="chain" id="PRO_5030105304" description="Lysyl oxidase" evidence="1">
    <location>
        <begin position="22"/>
        <end position="396"/>
    </location>
</feature>
<dbReference type="OrthoDB" id="9772590at2"/>
<dbReference type="GO" id="GO:0008131">
    <property type="term" value="F:primary methylamine oxidase activity"/>
    <property type="evidence" value="ECO:0007669"/>
    <property type="project" value="InterPro"/>
</dbReference>
<dbReference type="GO" id="GO:0048038">
    <property type="term" value="F:quinone binding"/>
    <property type="evidence" value="ECO:0007669"/>
    <property type="project" value="InterPro"/>
</dbReference>
<dbReference type="SUPFAM" id="SSF49998">
    <property type="entry name" value="Amine oxidase catalytic domain"/>
    <property type="match status" value="1"/>
</dbReference>
<dbReference type="GO" id="GO:0005507">
    <property type="term" value="F:copper ion binding"/>
    <property type="evidence" value="ECO:0007669"/>
    <property type="project" value="InterPro"/>
</dbReference>
<dbReference type="Proteomes" id="UP000294599">
    <property type="component" value="Unassembled WGS sequence"/>
</dbReference>
<evidence type="ECO:0000256" key="1">
    <source>
        <dbReference type="SAM" id="SignalP"/>
    </source>
</evidence>
<keyword evidence="3" id="KW-1185">Reference proteome</keyword>
<keyword evidence="1" id="KW-0732">Signal</keyword>
<dbReference type="AlphaFoldDB" id="A0A4V6NZC1"/>
<reference evidence="2 3" key="1">
    <citation type="submission" date="2019-03" db="EMBL/GenBank/DDBJ databases">
        <title>Genomic Encyclopedia of Type Strains, Phase IV (KMG-IV): sequencing the most valuable type-strain genomes for metagenomic binning, comparative biology and taxonomic classification.</title>
        <authorList>
            <person name="Goeker M."/>
        </authorList>
    </citation>
    <scope>NUCLEOTIDE SEQUENCE [LARGE SCALE GENOMIC DNA]</scope>
    <source>
        <strain evidence="2 3">DSM 21944</strain>
    </source>
</reference>
<evidence type="ECO:0000313" key="3">
    <source>
        <dbReference type="Proteomes" id="UP000294599"/>
    </source>
</evidence>
<dbReference type="GO" id="GO:0009308">
    <property type="term" value="P:amine metabolic process"/>
    <property type="evidence" value="ECO:0007669"/>
    <property type="project" value="InterPro"/>
</dbReference>
<dbReference type="InterPro" id="IPR036460">
    <property type="entry name" value="Cu_amine_oxidase_C_sf"/>
</dbReference>
<gene>
    <name evidence="2" type="ORF">EDC25_11157</name>
</gene>
<sequence>MSSSIVARLLVLMLPAMPVLAGSPACNAPGESKLSWPADKPVWEMCWLKPGDSAGPQGSGMELRDVHFRGIPVLKTAHSPLLFAEYTSSTCYRDWKDSDVAFVAEPQVRNVLGEPAGFLATTSCDRSNHPTQSYGACPFQLPGRTGADCFSGISIEDMGDHVVLTSQYNASWYYYTSRAIFYANGGFDMVFGFGNYNNTSNTTTHWHHNYWRLDFDIDGADDNVVSINDVVQGTEFTSLRSQTGGPGGTERTWEVRNSQTGRGYRIVPGARDYDIPANDSGRGFHMTDVIATAYKAGEYGDLANNPLGACAMNHGALANGESLAGPGGTGTDVVIYYRAAVKDTAGVDAMLCKSAGPVFVPLGDWGEDLGVIFQHDFECAAGMPGCTPVTVPGGAH</sequence>
<comment type="caution">
    <text evidence="2">The sequence shown here is derived from an EMBL/GenBank/DDBJ whole genome shotgun (WGS) entry which is preliminary data.</text>
</comment>